<evidence type="ECO:0000256" key="1">
    <source>
        <dbReference type="ARBA" id="ARBA00004651"/>
    </source>
</evidence>
<dbReference type="OMA" id="LMLQPEF"/>
<reference evidence="10" key="2">
    <citation type="submission" date="2020-05" db="UniProtKB">
        <authorList>
            <consortium name="EnsemblMetazoa"/>
        </authorList>
    </citation>
    <scope>IDENTIFICATION</scope>
    <source>
        <strain evidence="10">Indian</strain>
    </source>
</reference>
<evidence type="ECO:0000256" key="9">
    <source>
        <dbReference type="ARBA" id="ARBA00023224"/>
    </source>
</evidence>
<evidence type="ECO:0000313" key="10">
    <source>
        <dbReference type="EnsemblMetazoa" id="ASTEI05874-PA"/>
    </source>
</evidence>
<keyword evidence="8" id="KW-0675">Receptor</keyword>
<dbReference type="GO" id="GO:0004984">
    <property type="term" value="F:olfactory receptor activity"/>
    <property type="evidence" value="ECO:0007669"/>
    <property type="project" value="InterPro"/>
</dbReference>
<evidence type="ECO:0000256" key="7">
    <source>
        <dbReference type="ARBA" id="ARBA00023136"/>
    </source>
</evidence>
<organism evidence="10 11">
    <name type="scientific">Anopheles stephensi</name>
    <name type="common">Indo-Pakistan malaria mosquito</name>
    <dbReference type="NCBI Taxonomy" id="30069"/>
    <lineage>
        <taxon>Eukaryota</taxon>
        <taxon>Metazoa</taxon>
        <taxon>Ecdysozoa</taxon>
        <taxon>Arthropoda</taxon>
        <taxon>Hexapoda</taxon>
        <taxon>Insecta</taxon>
        <taxon>Pterygota</taxon>
        <taxon>Neoptera</taxon>
        <taxon>Endopterygota</taxon>
        <taxon>Diptera</taxon>
        <taxon>Nematocera</taxon>
        <taxon>Culicoidea</taxon>
        <taxon>Culicidae</taxon>
        <taxon>Anophelinae</taxon>
        <taxon>Anopheles</taxon>
    </lineage>
</organism>
<keyword evidence="6" id="KW-1133">Transmembrane helix</keyword>
<name>A0A182YBN8_ANOST</name>
<dbReference type="GO" id="GO:0007165">
    <property type="term" value="P:signal transduction"/>
    <property type="evidence" value="ECO:0007669"/>
    <property type="project" value="UniProtKB-KW"/>
</dbReference>
<keyword evidence="9" id="KW-0807">Transducer</keyword>
<evidence type="ECO:0000256" key="2">
    <source>
        <dbReference type="ARBA" id="ARBA00022475"/>
    </source>
</evidence>
<evidence type="ECO:0000256" key="4">
    <source>
        <dbReference type="ARBA" id="ARBA00022692"/>
    </source>
</evidence>
<dbReference type="GO" id="GO:0005886">
    <property type="term" value="C:plasma membrane"/>
    <property type="evidence" value="ECO:0007669"/>
    <property type="project" value="UniProtKB-SubCell"/>
</dbReference>
<evidence type="ECO:0000256" key="5">
    <source>
        <dbReference type="ARBA" id="ARBA00022725"/>
    </source>
</evidence>
<dbReference type="EnsemblMetazoa" id="ASTEI05874-RA">
    <property type="protein sequence ID" value="ASTEI05874-PA"/>
    <property type="gene ID" value="ASTEI05874"/>
</dbReference>
<dbReference type="VEuPathDB" id="VectorBase:ASTEI05874"/>
<keyword evidence="3" id="KW-0716">Sensory transduction</keyword>
<keyword evidence="11" id="KW-1185">Reference proteome</keyword>
<keyword evidence="7" id="KW-0472">Membrane</keyword>
<comment type="subcellular location">
    <subcellularLocation>
        <location evidence="1">Cell membrane</location>
        <topology evidence="1">Multi-pass membrane protein</topology>
    </subcellularLocation>
</comment>
<protein>
    <recommendedName>
        <fullName evidence="12">Odorant receptor</fullName>
    </recommendedName>
</protein>
<dbReference type="InterPro" id="IPR004117">
    <property type="entry name" value="7tm6_olfct_rcpt"/>
</dbReference>
<accession>A0A182YBN8</accession>
<keyword evidence="5" id="KW-0552">Olfaction</keyword>
<dbReference type="VEuPathDB" id="VectorBase:ASTEI20_032062"/>
<keyword evidence="2" id="KW-1003">Cell membrane</keyword>
<evidence type="ECO:0000313" key="11">
    <source>
        <dbReference type="Proteomes" id="UP000076408"/>
    </source>
</evidence>
<sequence>MELFLSQIYRKFHDSELRFANNPDQFVILRYLTFLYAIRCDSPLAMWQRVLWYCHRSGLMLVFSSYCLKAYWHMNLGAYTFPMFNIIGTIWIFGGALVRRMLFDRSVLVRLERFLNDRSFRGDEPAATIARRTVQRQNTRYLVGTALTLLLETFLFSGTNLMLQPEFMLTYRGRVVGGVVVQILYGFATCYWGSLYVLIFSFIYVILNAFRVEMSILVQSFEQINQILHQHCPSVSASETSIAEERKLWKDLRNLLKKNVQRHVELLENLIVFRSILGPFSFVQYYGSFVLIAYYCFIIMYKGITSLTVVYIAFIVFLVVESFLFCHIISNINELNAKIGMVLYAMEWYNKLHFSKRFASDYRHVRSSLLTIAIRTQSPLSFTINGLGTISRGRFVDLLNSSYSFMALMLQLKNEIAS</sequence>
<dbReference type="VEuPathDB" id="VectorBase:ASTE008478"/>
<evidence type="ECO:0008006" key="12">
    <source>
        <dbReference type="Google" id="ProtNLM"/>
    </source>
</evidence>
<dbReference type="PANTHER" id="PTHR21137">
    <property type="entry name" value="ODORANT RECEPTOR"/>
    <property type="match status" value="1"/>
</dbReference>
<evidence type="ECO:0000256" key="6">
    <source>
        <dbReference type="ARBA" id="ARBA00022989"/>
    </source>
</evidence>
<evidence type="ECO:0000256" key="3">
    <source>
        <dbReference type="ARBA" id="ARBA00022606"/>
    </source>
</evidence>
<dbReference type="GO" id="GO:0005549">
    <property type="term" value="F:odorant binding"/>
    <property type="evidence" value="ECO:0007669"/>
    <property type="project" value="InterPro"/>
</dbReference>
<keyword evidence="4" id="KW-0812">Transmembrane</keyword>
<dbReference type="Proteomes" id="UP000076408">
    <property type="component" value="Unassembled WGS sequence"/>
</dbReference>
<reference evidence="11" key="1">
    <citation type="journal article" date="2014" name="Genome Biol.">
        <title>Genome analysis of a major urban malaria vector mosquito, Anopheles stephensi.</title>
        <authorList>
            <person name="Jiang X."/>
            <person name="Peery A."/>
            <person name="Hall A.B."/>
            <person name="Sharma A."/>
            <person name="Chen X.G."/>
            <person name="Waterhouse R.M."/>
            <person name="Komissarov A."/>
            <person name="Riehle M.M."/>
            <person name="Shouche Y."/>
            <person name="Sharakhova M.V."/>
            <person name="Lawson D."/>
            <person name="Pakpour N."/>
            <person name="Arensburger P."/>
            <person name="Davidson V.L."/>
            <person name="Eiglmeier K."/>
            <person name="Emrich S."/>
            <person name="George P."/>
            <person name="Kennedy R.C."/>
            <person name="Mane S.P."/>
            <person name="Maslen G."/>
            <person name="Oringanje C."/>
            <person name="Qi Y."/>
            <person name="Settlage R."/>
            <person name="Tojo M."/>
            <person name="Tubio J.M."/>
            <person name="Unger M.F."/>
            <person name="Wang B."/>
            <person name="Vernick K.D."/>
            <person name="Ribeiro J.M."/>
            <person name="James A.A."/>
            <person name="Michel K."/>
            <person name="Riehle M.A."/>
            <person name="Luckhart S."/>
            <person name="Sharakhov I.V."/>
            <person name="Tu Z."/>
        </authorList>
    </citation>
    <scope>NUCLEOTIDE SEQUENCE [LARGE SCALE GENOMIC DNA]</scope>
    <source>
        <strain evidence="11">Indian</strain>
    </source>
</reference>
<dbReference type="PANTHER" id="PTHR21137:SF35">
    <property type="entry name" value="ODORANT RECEPTOR 19A-RELATED"/>
    <property type="match status" value="1"/>
</dbReference>
<dbReference type="AlphaFoldDB" id="A0A182YBN8"/>
<dbReference type="Pfam" id="PF02949">
    <property type="entry name" value="7tm_6"/>
    <property type="match status" value="1"/>
</dbReference>
<evidence type="ECO:0000256" key="8">
    <source>
        <dbReference type="ARBA" id="ARBA00023170"/>
    </source>
</evidence>
<proteinExistence type="predicted"/>